<dbReference type="AlphaFoldDB" id="A0A1I7URY1"/>
<reference evidence="2" key="1">
    <citation type="submission" date="2016-11" db="UniProtKB">
        <authorList>
            <consortium name="WormBaseParasite"/>
        </authorList>
    </citation>
    <scope>IDENTIFICATION</scope>
</reference>
<evidence type="ECO:0000313" key="2">
    <source>
        <dbReference type="WBParaSite" id="Csp11.Scaffold630.g18742.t1"/>
    </source>
</evidence>
<dbReference type="WBParaSite" id="Csp11.Scaffold630.g18742.t1">
    <property type="protein sequence ID" value="Csp11.Scaffold630.g18742.t1"/>
    <property type="gene ID" value="Csp11.Scaffold630.g18742"/>
</dbReference>
<dbReference type="eggNOG" id="ENOG502RVJI">
    <property type="taxonomic scope" value="Eukaryota"/>
</dbReference>
<name>A0A1I7URY1_9PELO</name>
<proteinExistence type="predicted"/>
<dbReference type="Proteomes" id="UP000095282">
    <property type="component" value="Unplaced"/>
</dbReference>
<organism evidence="1 2">
    <name type="scientific">Caenorhabditis tropicalis</name>
    <dbReference type="NCBI Taxonomy" id="1561998"/>
    <lineage>
        <taxon>Eukaryota</taxon>
        <taxon>Metazoa</taxon>
        <taxon>Ecdysozoa</taxon>
        <taxon>Nematoda</taxon>
        <taxon>Chromadorea</taxon>
        <taxon>Rhabditida</taxon>
        <taxon>Rhabditina</taxon>
        <taxon>Rhabditomorpha</taxon>
        <taxon>Rhabditoidea</taxon>
        <taxon>Rhabditidae</taxon>
        <taxon>Peloderinae</taxon>
        <taxon>Caenorhabditis</taxon>
    </lineage>
</organism>
<evidence type="ECO:0000313" key="1">
    <source>
        <dbReference type="Proteomes" id="UP000095282"/>
    </source>
</evidence>
<sequence length="179" mass="20520">MFFSTSSSSSASRMSITTEDIRNYKIALLNMKGTKVNATAMLLITDETIYRLTIDVATKAIAALKKVIRRGQCHYRPGSKTDRLVKDYQKVLREYQEMTVKMKMKMVPSKADFLIDCWLKKDAAQKAAEECRKRKAQRKAARKEREAKMDVAKPVLKVTFAEPIVEIPDDIRIRTEIIV</sequence>
<keyword evidence="1" id="KW-1185">Reference proteome</keyword>
<accession>A0A1I7URY1</accession>
<protein>
    <submittedName>
        <fullName evidence="2">DDE-1 domain-containing protein</fullName>
    </submittedName>
</protein>